<gene>
    <name evidence="2" type="primary">VP1</name>
</gene>
<dbReference type="RefSeq" id="YP_010086595.1">
    <property type="nucleotide sequence ID" value="NC_055465.1"/>
</dbReference>
<name>A0A1B2CTC3_9VIRU</name>
<evidence type="ECO:0000256" key="1">
    <source>
        <dbReference type="SAM" id="MobiDB-lite"/>
    </source>
</evidence>
<organism evidence="2 3">
    <name type="scientific">Rat parvovirus 2</name>
    <dbReference type="NCBI Taxonomy" id="1885571"/>
    <lineage>
        <taxon>Viruses</taxon>
        <taxon>Monodnaviria</taxon>
        <taxon>Shotokuvirae</taxon>
        <taxon>Cossaviricota</taxon>
        <taxon>Quintoviricetes</taxon>
        <taxon>Piccovirales</taxon>
        <taxon>Parvoviridae</taxon>
        <taxon>Hamaparvovirinae</taxon>
        <taxon>Chaphamaparvovirus</taxon>
        <taxon>Chaphamaparvovirus rodent2</taxon>
    </lineage>
</organism>
<dbReference type="KEGG" id="vg:65101811"/>
<keyword evidence="3" id="KW-1185">Reference proteome</keyword>
<reference evidence="2 3" key="1">
    <citation type="journal article" date="2016" name="Virol. J.">
        <title>A novel rodent Chapparvovirus in feces of wild rats.</title>
        <authorList>
            <person name="Yang S."/>
            <person name="Liu Z."/>
            <person name="Wang Y."/>
            <person name="Li W."/>
            <person name="Fu X."/>
            <person name="Lin Y."/>
            <person name="Shen Q."/>
            <person name="Wang X."/>
            <person name="Wang H."/>
            <person name="Zhang W."/>
        </authorList>
    </citation>
    <scope>NUCLEOTIDE SEQUENCE [LARGE SCALE GENOMIC DNA]</scope>
    <source>
        <strain evidence="2">9</strain>
    </source>
</reference>
<proteinExistence type="predicted"/>
<feature type="region of interest" description="Disordered" evidence="1">
    <location>
        <begin position="448"/>
        <end position="472"/>
    </location>
</feature>
<evidence type="ECO:0000313" key="2">
    <source>
        <dbReference type="EMBL" id="ANY57894.1"/>
    </source>
</evidence>
<dbReference type="GeneID" id="65101811"/>
<sequence length="472" mass="53569">MATDVSFSNVFMAYWSNSPYNYKVSGAGRDHTRPTGTPINTGWHILPLTLWKHFTTAKQWAELVINYEAYTVKGFSCTVYNPVPMTQQLAIQGTTTFTAFNNTIYSLGVKDELYETSWYNWNDPAGTGGFNNFSLAYKEGYYLDSPRAATQKRTLLPVYYWKSPTPELNSVVTWTWDQEYNSAAAGLIGNVAWPITGTNTISLPDGVFWDPLTSPDDIMELRPGKNSMTWSWERHDCDENKWYNIDQLARWAPYTADMPWVNLGRIGGAGSYQPDDIEDPKSLSGPRYGTNPATEDYTIPNLANMPIVPVAWWWIEMQKSIVGTYDDNSSPQKEEALYGPGTEYEQYKYPPTQCFIKGLPLFDDDGNHISTTTQGCFKVTLHLAAKKRRSRIYAPTWHPHTWRFTHTIHAPRVGSYVRYRTGGARRTWTNLRAGPGLSGTIRVRSTPYNTNSTYATTATTRTTPTTSTRMNY</sequence>
<dbReference type="Proteomes" id="UP000500815">
    <property type="component" value="Segment"/>
</dbReference>
<protein>
    <submittedName>
        <fullName evidence="2">Capsid protein 1</fullName>
    </submittedName>
</protein>
<accession>A0A1B2CTC3</accession>
<evidence type="ECO:0000313" key="3">
    <source>
        <dbReference type="Proteomes" id="UP000500815"/>
    </source>
</evidence>
<dbReference type="EMBL" id="KX272741">
    <property type="protein sequence ID" value="ANY57894.1"/>
    <property type="molecule type" value="Genomic_DNA"/>
</dbReference>